<gene>
    <name evidence="3" type="ORF">B0J12DRAFT_361014</name>
</gene>
<sequence length="419" mass="46413">MTSPPRDKFHLSNVTVVAEWKDANREVRFLGQRTALTLDARLDVASHTASFKLRSIASLKSSNDRVPLYLFIQPDRITALAEDDGPPQQPVKDGLIHAGKCRSTADILRLRFTLAEGALLDVGPADAGSPPQPRTSPSARILDALRSLRRATILTLSLPRKNIKPSFLEALCTHANGAQLKPLQGEVASLYSGKGGKPLEWIDDDLDNFDPLGRGESPPSYDELGPSPPCQPARKRLQSARSSPERDEPPHKRRERSAAGNPPSVGFVAQDWSRGIDERILALTDQLETLKKAVSAMNGEPRVPAQTVSTRLAKLEGEMAALRAEVAVANTKLQEISDKLCEQTDLDDLRHDIMEDVEARLAETRDEIVEETELKIEERMITAKEDLRETVEEEVENAEARIKDRLENGTVGVYFEFQR</sequence>
<evidence type="ECO:0000256" key="1">
    <source>
        <dbReference type="SAM" id="Coils"/>
    </source>
</evidence>
<proteinExistence type="predicted"/>
<evidence type="ECO:0000256" key="2">
    <source>
        <dbReference type="SAM" id="MobiDB-lite"/>
    </source>
</evidence>
<organism evidence="3 4">
    <name type="scientific">Macrophomina phaseolina</name>
    <dbReference type="NCBI Taxonomy" id="35725"/>
    <lineage>
        <taxon>Eukaryota</taxon>
        <taxon>Fungi</taxon>
        <taxon>Dikarya</taxon>
        <taxon>Ascomycota</taxon>
        <taxon>Pezizomycotina</taxon>
        <taxon>Dothideomycetes</taxon>
        <taxon>Dothideomycetes incertae sedis</taxon>
        <taxon>Botryosphaeriales</taxon>
        <taxon>Botryosphaeriaceae</taxon>
        <taxon>Macrophomina</taxon>
    </lineage>
</organism>
<reference evidence="3 4" key="1">
    <citation type="journal article" date="2021" name="Nat. Commun.">
        <title>Genetic determinants of endophytism in the Arabidopsis root mycobiome.</title>
        <authorList>
            <person name="Mesny F."/>
            <person name="Miyauchi S."/>
            <person name="Thiergart T."/>
            <person name="Pickel B."/>
            <person name="Atanasova L."/>
            <person name="Karlsson M."/>
            <person name="Huettel B."/>
            <person name="Barry K.W."/>
            <person name="Haridas S."/>
            <person name="Chen C."/>
            <person name="Bauer D."/>
            <person name="Andreopoulos W."/>
            <person name="Pangilinan J."/>
            <person name="LaButti K."/>
            <person name="Riley R."/>
            <person name="Lipzen A."/>
            <person name="Clum A."/>
            <person name="Drula E."/>
            <person name="Henrissat B."/>
            <person name="Kohler A."/>
            <person name="Grigoriev I.V."/>
            <person name="Martin F.M."/>
            <person name="Hacquard S."/>
        </authorList>
    </citation>
    <scope>NUCLEOTIDE SEQUENCE [LARGE SCALE GENOMIC DNA]</scope>
    <source>
        <strain evidence="3 4">MPI-SDFR-AT-0080</strain>
    </source>
</reference>
<protein>
    <submittedName>
        <fullName evidence="3">Uncharacterized protein</fullName>
    </submittedName>
</protein>
<dbReference type="Proteomes" id="UP000774617">
    <property type="component" value="Unassembled WGS sequence"/>
</dbReference>
<evidence type="ECO:0000313" key="3">
    <source>
        <dbReference type="EMBL" id="KAH7026940.1"/>
    </source>
</evidence>
<keyword evidence="1" id="KW-0175">Coiled coil</keyword>
<dbReference type="EMBL" id="JAGTJR010000054">
    <property type="protein sequence ID" value="KAH7026940.1"/>
    <property type="molecule type" value="Genomic_DNA"/>
</dbReference>
<keyword evidence="4" id="KW-1185">Reference proteome</keyword>
<name>A0ABQ8FWT9_9PEZI</name>
<feature type="region of interest" description="Disordered" evidence="2">
    <location>
        <begin position="202"/>
        <end position="269"/>
    </location>
</feature>
<feature type="coiled-coil region" evidence="1">
    <location>
        <begin position="280"/>
        <end position="408"/>
    </location>
</feature>
<evidence type="ECO:0000313" key="4">
    <source>
        <dbReference type="Proteomes" id="UP000774617"/>
    </source>
</evidence>
<accession>A0ABQ8FWT9</accession>
<comment type="caution">
    <text evidence="3">The sequence shown here is derived from an EMBL/GenBank/DDBJ whole genome shotgun (WGS) entry which is preliminary data.</text>
</comment>